<feature type="transmembrane region" description="Helical" evidence="1">
    <location>
        <begin position="121"/>
        <end position="141"/>
    </location>
</feature>
<feature type="transmembrane region" description="Helical" evidence="1">
    <location>
        <begin position="5"/>
        <end position="22"/>
    </location>
</feature>
<evidence type="ECO:0000313" key="3">
    <source>
        <dbReference type="EMBL" id="WHY84668.1"/>
    </source>
</evidence>
<proteinExistence type="predicted"/>
<gene>
    <name evidence="3" type="ORF">QNH39_18700</name>
</gene>
<keyword evidence="4" id="KW-1185">Reference proteome</keyword>
<dbReference type="RefSeq" id="WP_066089939.1">
    <property type="nucleotide sequence ID" value="NZ_CP126114.1"/>
</dbReference>
<feature type="transmembrane region" description="Helical" evidence="1">
    <location>
        <begin position="150"/>
        <end position="168"/>
    </location>
</feature>
<organism evidence="3 4">
    <name type="scientific">Neobacillus novalis</name>
    <dbReference type="NCBI Taxonomy" id="220687"/>
    <lineage>
        <taxon>Bacteria</taxon>
        <taxon>Bacillati</taxon>
        <taxon>Bacillota</taxon>
        <taxon>Bacilli</taxon>
        <taxon>Bacillales</taxon>
        <taxon>Bacillaceae</taxon>
        <taxon>Neobacillus</taxon>
    </lineage>
</organism>
<protein>
    <submittedName>
        <fullName evidence="3">VanZ family protein</fullName>
    </submittedName>
</protein>
<feature type="transmembrane region" description="Helical" evidence="1">
    <location>
        <begin position="28"/>
        <end position="50"/>
    </location>
</feature>
<keyword evidence="1" id="KW-1133">Transmembrane helix</keyword>
<feature type="domain" description="VanZ-like" evidence="2">
    <location>
        <begin position="69"/>
        <end position="205"/>
    </location>
</feature>
<dbReference type="AlphaFoldDB" id="A0AA95MMA6"/>
<keyword evidence="1" id="KW-0472">Membrane</keyword>
<accession>A0AA95MMA6</accession>
<evidence type="ECO:0000259" key="2">
    <source>
        <dbReference type="Pfam" id="PF04892"/>
    </source>
</evidence>
<evidence type="ECO:0000256" key="1">
    <source>
        <dbReference type="SAM" id="Phobius"/>
    </source>
</evidence>
<name>A0AA95MMA6_9BACI</name>
<dbReference type="EMBL" id="CP126114">
    <property type="protein sequence ID" value="WHY84668.1"/>
    <property type="molecule type" value="Genomic_DNA"/>
</dbReference>
<feature type="transmembrane region" description="Helical" evidence="1">
    <location>
        <begin position="62"/>
        <end position="85"/>
    </location>
</feature>
<dbReference type="PANTHER" id="PTHR36834">
    <property type="entry name" value="MEMBRANE PROTEIN-RELATED"/>
    <property type="match status" value="1"/>
</dbReference>
<keyword evidence="1" id="KW-0812">Transmembrane</keyword>
<reference evidence="3" key="1">
    <citation type="submission" date="2023-05" db="EMBL/GenBank/DDBJ databases">
        <title>Comparative genomics of Bacillaceae isolates and their secondary metabolite potential.</title>
        <authorList>
            <person name="Song L."/>
            <person name="Nielsen L.J."/>
            <person name="Mohite O."/>
            <person name="Xu X."/>
            <person name="Weber T."/>
            <person name="Kovacs A.T."/>
        </authorList>
    </citation>
    <scope>NUCLEOTIDE SEQUENCE</scope>
    <source>
        <strain evidence="3">XLM17</strain>
    </source>
</reference>
<feature type="transmembrane region" description="Helical" evidence="1">
    <location>
        <begin position="188"/>
        <end position="206"/>
    </location>
</feature>
<sequence length="223" mass="25758">MKKYILLGVPLIFYGESLFLYFSNLHRYLPIILQVLLNIAIITGCMIFLLKRTRLQNVFDWIIGICFSVYFCILYHNTVQLLFFFDNVNYSLKNLKYIVHYVNLLPIKGILDVLYNNPSPLFQIAGNAFMLTPFAFALLYFKWAKSNKQAIWYSFLCTVGIEFVQFLQSILVSMFEIGMGRSSDIDDVILNTIGAVVGVGCYFLWVKIKKLVTQKIKNSGVTF</sequence>
<dbReference type="Proteomes" id="UP001178288">
    <property type="component" value="Chromosome"/>
</dbReference>
<dbReference type="PANTHER" id="PTHR36834:SF1">
    <property type="entry name" value="INTEGRAL MEMBRANE PROTEIN"/>
    <property type="match status" value="1"/>
</dbReference>
<dbReference type="InterPro" id="IPR053150">
    <property type="entry name" value="Teicoplanin_resist-assoc"/>
</dbReference>
<dbReference type="KEGG" id="nnv:QNH39_18700"/>
<dbReference type="Pfam" id="PF04892">
    <property type="entry name" value="VanZ"/>
    <property type="match status" value="1"/>
</dbReference>
<evidence type="ECO:0000313" key="4">
    <source>
        <dbReference type="Proteomes" id="UP001178288"/>
    </source>
</evidence>
<dbReference type="InterPro" id="IPR006976">
    <property type="entry name" value="VanZ-like"/>
</dbReference>